<dbReference type="Gene3D" id="3.50.50.60">
    <property type="entry name" value="FAD/NAD(P)-binding domain"/>
    <property type="match status" value="1"/>
</dbReference>
<feature type="signal peptide" evidence="7">
    <location>
        <begin position="1"/>
        <end position="16"/>
    </location>
</feature>
<evidence type="ECO:0000313" key="9">
    <source>
        <dbReference type="Proteomes" id="UP000694867"/>
    </source>
</evidence>
<feature type="active site" description="Proton donor" evidence="5">
    <location>
        <position position="518"/>
    </location>
</feature>
<dbReference type="GeneID" id="100899481"/>
<sequence length="594" mass="65997">MRPFLLLSLSLALCQAFHADFNGTSIRDLRTEYDFVIVGGGSAGCRIADVLSSSGEFTVLVLEAGGVPPESSKIPLLALMPYNSKEYDWIYRSVPQKTSMLAAKNKVRTLNAARNLGGGSTWNMMYYQRGNFEDYDRWERDFGAKGWGSKEVLELFKEVEGADDMELSDDFHGRHGPLGVTTFRDEYPLKEAFFEAAEKTLGLNYSDQNDGNHWGSFHLTATIKRGRRVSSFNAFIEPNLNRGNLHISLYSQVLKIDFEDKRASGITIIKDGVRRSIRASKEVVLSAGAFRSPQLLMLSGIGDEAHLKEFKIPLRSHLPGVGKNLQDHFGHVGILAKIPDDDVPDFDDVRGLKQWLFDQTGPFAKPPGVGLGLLYTSTGADKRSPDVELIPQAAREDLLGSDLPDEMLREYYGEFAGQSMLSFIHLVQKPKSRGELRLASADPIDYPQIDMKYFSHPDDVKSAVSAAKQVVELLRSDTMRKAGVRLVEKHFPPCKEFDLFSEEYLSCLATHHTVHVFHYCGTCRIGAQGDPLAVVDERLRVRGVDGLRVVDTSVIPSIPVGHLNAPVIMIASKAGKMILEEYDDSRPRKAAGEL</sequence>
<keyword evidence="3" id="KW-0285">Flavoprotein</keyword>
<name>A0AAJ6QXS6_9ACAR</name>
<feature type="active site" description="Proton acceptor" evidence="5">
    <location>
        <position position="562"/>
    </location>
</feature>
<dbReference type="GO" id="GO:0016614">
    <property type="term" value="F:oxidoreductase activity, acting on CH-OH group of donors"/>
    <property type="evidence" value="ECO:0007669"/>
    <property type="project" value="InterPro"/>
</dbReference>
<evidence type="ECO:0000256" key="5">
    <source>
        <dbReference type="PIRSR" id="PIRSR000137-1"/>
    </source>
</evidence>
<dbReference type="InterPro" id="IPR036188">
    <property type="entry name" value="FAD/NAD-bd_sf"/>
</dbReference>
<dbReference type="PANTHER" id="PTHR11552:SF147">
    <property type="entry name" value="CHOLINE DEHYDROGENASE, MITOCHONDRIAL"/>
    <property type="match status" value="1"/>
</dbReference>
<dbReference type="SUPFAM" id="SSF54373">
    <property type="entry name" value="FAD-linked reductases, C-terminal domain"/>
    <property type="match status" value="1"/>
</dbReference>
<feature type="binding site" evidence="6">
    <location>
        <position position="253"/>
    </location>
    <ligand>
        <name>FAD</name>
        <dbReference type="ChEBI" id="CHEBI:57692"/>
    </ligand>
</feature>
<protein>
    <submittedName>
        <fullName evidence="10">Uncharacterized protein LOC100899481</fullName>
    </submittedName>
</protein>
<dbReference type="InterPro" id="IPR007867">
    <property type="entry name" value="GMC_OxRtase_C"/>
</dbReference>
<feature type="chain" id="PRO_5042561706" evidence="7">
    <location>
        <begin position="17"/>
        <end position="594"/>
    </location>
</feature>
<evidence type="ECO:0000259" key="8">
    <source>
        <dbReference type="PROSITE" id="PS00624"/>
    </source>
</evidence>
<dbReference type="RefSeq" id="XP_003747293.1">
    <property type="nucleotide sequence ID" value="XM_003747245.1"/>
</dbReference>
<feature type="domain" description="Glucose-methanol-choline oxidoreductase N-terminal" evidence="8">
    <location>
        <begin position="288"/>
        <end position="302"/>
    </location>
</feature>
<comment type="cofactor">
    <cofactor evidence="1 6">
        <name>FAD</name>
        <dbReference type="ChEBI" id="CHEBI:57692"/>
    </cofactor>
</comment>
<evidence type="ECO:0000256" key="3">
    <source>
        <dbReference type="ARBA" id="ARBA00022630"/>
    </source>
</evidence>
<dbReference type="Pfam" id="PF05199">
    <property type="entry name" value="GMC_oxred_C"/>
    <property type="match status" value="1"/>
</dbReference>
<evidence type="ECO:0000256" key="4">
    <source>
        <dbReference type="ARBA" id="ARBA00022827"/>
    </source>
</evidence>
<evidence type="ECO:0000256" key="1">
    <source>
        <dbReference type="ARBA" id="ARBA00001974"/>
    </source>
</evidence>
<evidence type="ECO:0000313" key="10">
    <source>
        <dbReference type="RefSeq" id="XP_003747293.1"/>
    </source>
</evidence>
<keyword evidence="4 6" id="KW-0274">FAD</keyword>
<dbReference type="InterPro" id="IPR000172">
    <property type="entry name" value="GMC_OxRdtase_N"/>
</dbReference>
<dbReference type="SUPFAM" id="SSF51905">
    <property type="entry name" value="FAD/NAD(P)-binding domain"/>
    <property type="match status" value="1"/>
</dbReference>
<dbReference type="Proteomes" id="UP000694867">
    <property type="component" value="Unplaced"/>
</dbReference>
<dbReference type="PIRSF" id="PIRSF000137">
    <property type="entry name" value="Alcohol_oxidase"/>
    <property type="match status" value="1"/>
</dbReference>
<dbReference type="PANTHER" id="PTHR11552">
    <property type="entry name" value="GLUCOSE-METHANOL-CHOLINE GMC OXIDOREDUCTASE"/>
    <property type="match status" value="1"/>
</dbReference>
<keyword evidence="9" id="KW-1185">Reference proteome</keyword>
<reference evidence="10" key="1">
    <citation type="submission" date="2025-08" db="UniProtKB">
        <authorList>
            <consortium name="RefSeq"/>
        </authorList>
    </citation>
    <scope>IDENTIFICATION</scope>
</reference>
<dbReference type="PROSITE" id="PS00624">
    <property type="entry name" value="GMC_OXRED_2"/>
    <property type="match status" value="1"/>
</dbReference>
<dbReference type="KEGG" id="goe:100899481"/>
<comment type="similarity">
    <text evidence="2">Belongs to the GMC oxidoreductase family.</text>
</comment>
<evidence type="ECO:0000256" key="2">
    <source>
        <dbReference type="ARBA" id="ARBA00010790"/>
    </source>
</evidence>
<gene>
    <name evidence="10" type="primary">LOC100899481</name>
</gene>
<keyword evidence="7" id="KW-0732">Signal</keyword>
<dbReference type="Pfam" id="PF00732">
    <property type="entry name" value="GMC_oxred_N"/>
    <property type="match status" value="1"/>
</dbReference>
<dbReference type="Gene3D" id="3.30.560.10">
    <property type="entry name" value="Glucose Oxidase, domain 3"/>
    <property type="match status" value="1"/>
</dbReference>
<proteinExistence type="inferred from homology"/>
<dbReference type="GO" id="GO:0050660">
    <property type="term" value="F:flavin adenine dinucleotide binding"/>
    <property type="evidence" value="ECO:0007669"/>
    <property type="project" value="InterPro"/>
</dbReference>
<evidence type="ECO:0000256" key="7">
    <source>
        <dbReference type="SAM" id="SignalP"/>
    </source>
</evidence>
<accession>A0AAJ6QXS6</accession>
<organism evidence="9 10">
    <name type="scientific">Galendromus occidentalis</name>
    <name type="common">western predatory mite</name>
    <dbReference type="NCBI Taxonomy" id="34638"/>
    <lineage>
        <taxon>Eukaryota</taxon>
        <taxon>Metazoa</taxon>
        <taxon>Ecdysozoa</taxon>
        <taxon>Arthropoda</taxon>
        <taxon>Chelicerata</taxon>
        <taxon>Arachnida</taxon>
        <taxon>Acari</taxon>
        <taxon>Parasitiformes</taxon>
        <taxon>Mesostigmata</taxon>
        <taxon>Gamasina</taxon>
        <taxon>Phytoseioidea</taxon>
        <taxon>Phytoseiidae</taxon>
        <taxon>Typhlodrominae</taxon>
        <taxon>Galendromus</taxon>
    </lineage>
</organism>
<evidence type="ECO:0000256" key="6">
    <source>
        <dbReference type="PIRSR" id="PIRSR000137-2"/>
    </source>
</evidence>
<dbReference type="AlphaFoldDB" id="A0AAJ6QXS6"/>
<dbReference type="InterPro" id="IPR012132">
    <property type="entry name" value="GMC_OxRdtase"/>
</dbReference>